<dbReference type="Pfam" id="PF06293">
    <property type="entry name" value="Kdo"/>
    <property type="match status" value="1"/>
</dbReference>
<name>A0A256A145_9FLAO</name>
<comment type="caution">
    <text evidence="1">The sequence shown here is derived from an EMBL/GenBank/DDBJ whole genome shotgun (WGS) entry which is preliminary data.</text>
</comment>
<sequence length="257" mass="31236">MFRFNDKQTFIDEQQCFSLIQNFSTLGRNFDDRKRNQIKLFDWEQSVLNIKSFKKPHLFNRFIYRFFRKSKARRSFEYAVYLLERGIGTPQPIAYYEELSAFLFGKSYYVSEHLKYQYLYSNLVQNENLPNRERILREFVHFCYKIHEAGIEFKDHTPGNTLITVDDSGNYHFYLVDLNRMSFPKQMSIKARMKNLSRLTPQREMVRVMAEEYALISNRDPEELFRILWKYTEDFQRGFRRKRKFKTTLKSLVGKSK</sequence>
<reference evidence="1 2" key="1">
    <citation type="submission" date="2017-07" db="EMBL/GenBank/DDBJ databases">
        <title>Flavobacterium cyanobacteriorum sp. nov., isolated from cyanobacterial aggregates in a eutrophic lake.</title>
        <authorList>
            <person name="Cai H."/>
        </authorList>
    </citation>
    <scope>NUCLEOTIDE SEQUENCE [LARGE SCALE GENOMIC DNA]</scope>
    <source>
        <strain evidence="1 2">TH167</strain>
    </source>
</reference>
<evidence type="ECO:0000313" key="2">
    <source>
        <dbReference type="Proteomes" id="UP000216035"/>
    </source>
</evidence>
<dbReference type="RefSeq" id="WP_094485291.1">
    <property type="nucleotide sequence ID" value="NZ_NOXX01000143.1"/>
</dbReference>
<dbReference type="Proteomes" id="UP000216035">
    <property type="component" value="Unassembled WGS sequence"/>
</dbReference>
<evidence type="ECO:0008006" key="3">
    <source>
        <dbReference type="Google" id="ProtNLM"/>
    </source>
</evidence>
<protein>
    <recommendedName>
        <fullName evidence="3">Kdo domain containing protein</fullName>
    </recommendedName>
</protein>
<dbReference type="EMBL" id="NOXX01000143">
    <property type="protein sequence ID" value="OYQ47443.1"/>
    <property type="molecule type" value="Genomic_DNA"/>
</dbReference>
<gene>
    <name evidence="1" type="ORF">CHX27_03035</name>
</gene>
<keyword evidence="2" id="KW-1185">Reference proteome</keyword>
<dbReference type="OrthoDB" id="9773772at2"/>
<dbReference type="SUPFAM" id="SSF56112">
    <property type="entry name" value="Protein kinase-like (PK-like)"/>
    <property type="match status" value="1"/>
</dbReference>
<proteinExistence type="predicted"/>
<organism evidence="1 2">
    <name type="scientific">Flavobacterium aurantiibacter</name>
    <dbReference type="NCBI Taxonomy" id="2023067"/>
    <lineage>
        <taxon>Bacteria</taxon>
        <taxon>Pseudomonadati</taxon>
        <taxon>Bacteroidota</taxon>
        <taxon>Flavobacteriia</taxon>
        <taxon>Flavobacteriales</taxon>
        <taxon>Flavobacteriaceae</taxon>
        <taxon>Flavobacterium</taxon>
    </lineage>
</organism>
<dbReference type="AlphaFoldDB" id="A0A256A145"/>
<evidence type="ECO:0000313" key="1">
    <source>
        <dbReference type="EMBL" id="OYQ47443.1"/>
    </source>
</evidence>
<dbReference type="InterPro" id="IPR011009">
    <property type="entry name" value="Kinase-like_dom_sf"/>
</dbReference>
<accession>A0A256A145</accession>